<feature type="non-terminal residue" evidence="2">
    <location>
        <position position="1"/>
    </location>
</feature>
<organism evidence="2 3">
    <name type="scientific">Gigaspora margarita</name>
    <dbReference type="NCBI Taxonomy" id="4874"/>
    <lineage>
        <taxon>Eukaryota</taxon>
        <taxon>Fungi</taxon>
        <taxon>Fungi incertae sedis</taxon>
        <taxon>Mucoromycota</taxon>
        <taxon>Glomeromycotina</taxon>
        <taxon>Glomeromycetes</taxon>
        <taxon>Diversisporales</taxon>
        <taxon>Gigasporaceae</taxon>
        <taxon>Gigaspora</taxon>
    </lineage>
</organism>
<evidence type="ECO:0000256" key="1">
    <source>
        <dbReference type="SAM" id="MobiDB-lite"/>
    </source>
</evidence>
<comment type="caution">
    <text evidence="2">The sequence shown here is derived from an EMBL/GenBank/DDBJ whole genome shotgun (WGS) entry which is preliminary data.</text>
</comment>
<gene>
    <name evidence="2" type="ORF">GMARGA_LOCUS36839</name>
</gene>
<feature type="compositionally biased region" description="Acidic residues" evidence="1">
    <location>
        <begin position="7"/>
        <end position="17"/>
    </location>
</feature>
<protein>
    <submittedName>
        <fullName evidence="2">28911_t:CDS:1</fullName>
    </submittedName>
</protein>
<sequence>EIKEVEDSSISEEEEENTATNSVEKSHGHYEATCYYCFSKKFWARGKPAKLEAHLANECPNCPENISRYWQENVAKKNQIILVKKKNSIPVSQASITSYFSPDHPLPKATIN</sequence>
<dbReference type="Proteomes" id="UP000789901">
    <property type="component" value="Unassembled WGS sequence"/>
</dbReference>
<accession>A0ABN7WYR5</accession>
<name>A0ABN7WYR5_GIGMA</name>
<feature type="region of interest" description="Disordered" evidence="1">
    <location>
        <begin position="1"/>
        <end position="25"/>
    </location>
</feature>
<proteinExistence type="predicted"/>
<evidence type="ECO:0000313" key="3">
    <source>
        <dbReference type="Proteomes" id="UP000789901"/>
    </source>
</evidence>
<evidence type="ECO:0000313" key="2">
    <source>
        <dbReference type="EMBL" id="CAG8843990.1"/>
    </source>
</evidence>
<reference evidence="2 3" key="1">
    <citation type="submission" date="2021-06" db="EMBL/GenBank/DDBJ databases">
        <authorList>
            <person name="Kallberg Y."/>
            <person name="Tangrot J."/>
            <person name="Rosling A."/>
        </authorList>
    </citation>
    <scope>NUCLEOTIDE SEQUENCE [LARGE SCALE GENOMIC DNA]</scope>
    <source>
        <strain evidence="2 3">120-4 pot B 10/14</strain>
    </source>
</reference>
<keyword evidence="3" id="KW-1185">Reference proteome</keyword>
<dbReference type="EMBL" id="CAJVQB010074268">
    <property type="protein sequence ID" value="CAG8843990.1"/>
    <property type="molecule type" value="Genomic_DNA"/>
</dbReference>